<name>A0A8H7MHU6_9PLEO</name>
<evidence type="ECO:0000313" key="2">
    <source>
        <dbReference type="EMBL" id="KAF9696894.1"/>
    </source>
</evidence>
<feature type="region of interest" description="Disordered" evidence="1">
    <location>
        <begin position="71"/>
        <end position="92"/>
    </location>
</feature>
<dbReference type="AlphaFoldDB" id="A0A8H7MHU6"/>
<evidence type="ECO:0000313" key="3">
    <source>
        <dbReference type="Proteomes" id="UP000651452"/>
    </source>
</evidence>
<feature type="compositionally biased region" description="Low complexity" evidence="1">
    <location>
        <begin position="83"/>
        <end position="92"/>
    </location>
</feature>
<dbReference type="Proteomes" id="UP000651452">
    <property type="component" value="Unassembled WGS sequence"/>
</dbReference>
<reference evidence="2" key="2">
    <citation type="submission" date="2020-09" db="EMBL/GenBank/DDBJ databases">
        <title>Reference genome assembly for Australian Ascochyta lentis isolate Al4.</title>
        <authorList>
            <person name="Lee R.C."/>
            <person name="Farfan-Caceres L.M."/>
            <person name="Debler J.W."/>
            <person name="Williams A.H."/>
            <person name="Henares B.M."/>
        </authorList>
    </citation>
    <scope>NUCLEOTIDE SEQUENCE</scope>
    <source>
        <strain evidence="2">Al4</strain>
    </source>
</reference>
<gene>
    <name evidence="2" type="ORF">EKO04_004549</name>
</gene>
<comment type="caution">
    <text evidence="2">The sequence shown here is derived from an EMBL/GenBank/DDBJ whole genome shotgun (WGS) entry which is preliminary data.</text>
</comment>
<sequence>MTAYSGLLLIVAQQYSASFGNESIQAWILKSKLGCGHSQMRGCQALSTSQSRCRSDDAMNLEDDDIPKMIKVRPLPTHGNRDSTSLKSSSASVTHMPLSHTYYENEISRKEYEFGMCRKELEDAYDEIMVKDRRI</sequence>
<reference evidence="2" key="1">
    <citation type="submission" date="2018-12" db="EMBL/GenBank/DDBJ databases">
        <authorList>
            <person name="Syme R.A."/>
            <person name="Farfan-Caceres L."/>
            <person name="Lichtenzveig J."/>
        </authorList>
    </citation>
    <scope>NUCLEOTIDE SEQUENCE</scope>
    <source>
        <strain evidence="2">Al4</strain>
    </source>
</reference>
<dbReference type="EMBL" id="RZGK01000008">
    <property type="protein sequence ID" value="KAF9696894.1"/>
    <property type="molecule type" value="Genomic_DNA"/>
</dbReference>
<evidence type="ECO:0000256" key="1">
    <source>
        <dbReference type="SAM" id="MobiDB-lite"/>
    </source>
</evidence>
<proteinExistence type="predicted"/>
<protein>
    <submittedName>
        <fullName evidence="2">Uncharacterized protein</fullName>
    </submittedName>
</protein>
<organism evidence="2 3">
    <name type="scientific">Ascochyta lentis</name>
    <dbReference type="NCBI Taxonomy" id="205686"/>
    <lineage>
        <taxon>Eukaryota</taxon>
        <taxon>Fungi</taxon>
        <taxon>Dikarya</taxon>
        <taxon>Ascomycota</taxon>
        <taxon>Pezizomycotina</taxon>
        <taxon>Dothideomycetes</taxon>
        <taxon>Pleosporomycetidae</taxon>
        <taxon>Pleosporales</taxon>
        <taxon>Pleosporineae</taxon>
        <taxon>Didymellaceae</taxon>
        <taxon>Ascochyta</taxon>
    </lineage>
</organism>
<accession>A0A8H7MHU6</accession>
<keyword evidence="3" id="KW-1185">Reference proteome</keyword>